<keyword evidence="3" id="KW-1185">Reference proteome</keyword>
<comment type="caution">
    <text evidence="2">The sequence shown here is derived from an EMBL/GenBank/DDBJ whole genome shotgun (WGS) entry which is preliminary data.</text>
</comment>
<dbReference type="InterPro" id="IPR013783">
    <property type="entry name" value="Ig-like_fold"/>
</dbReference>
<proteinExistence type="predicted"/>
<feature type="signal peptide" evidence="1">
    <location>
        <begin position="1"/>
        <end position="20"/>
    </location>
</feature>
<dbReference type="Gene3D" id="2.60.40.10">
    <property type="entry name" value="Immunoglobulins"/>
    <property type="match status" value="1"/>
</dbReference>
<dbReference type="Gene3D" id="1.50.10.100">
    <property type="entry name" value="Chondroitin AC/alginate lyase"/>
    <property type="match status" value="1"/>
</dbReference>
<dbReference type="Gene3D" id="2.60.120.260">
    <property type="entry name" value="Galactose-binding domain-like"/>
    <property type="match status" value="3"/>
</dbReference>
<evidence type="ECO:0000313" key="2">
    <source>
        <dbReference type="EMBL" id="MFC6959384.1"/>
    </source>
</evidence>
<dbReference type="SUPFAM" id="SSF49785">
    <property type="entry name" value="Galactose-binding domain-like"/>
    <property type="match status" value="1"/>
</dbReference>
<dbReference type="EMBL" id="JBHSYS010000004">
    <property type="protein sequence ID" value="MFC6959384.1"/>
    <property type="molecule type" value="Genomic_DNA"/>
</dbReference>
<dbReference type="SUPFAM" id="SSF48230">
    <property type="entry name" value="Chondroitin AC/alginate lyase"/>
    <property type="match status" value="1"/>
</dbReference>
<gene>
    <name evidence="2" type="ORF">ACFQS3_19500</name>
</gene>
<dbReference type="InterPro" id="IPR008929">
    <property type="entry name" value="Chondroitin_lyas"/>
</dbReference>
<evidence type="ECO:0000313" key="3">
    <source>
        <dbReference type="Proteomes" id="UP001596470"/>
    </source>
</evidence>
<dbReference type="RefSeq" id="WP_382345238.1">
    <property type="nucleotide sequence ID" value="NZ_JBHMBP010000001.1"/>
</dbReference>
<accession>A0ABW2DEK7</accession>
<sequence>MATGAALATGLGLLSLPAQAQAQTTQYGDLLTDHVVAINETVSDAGFVHPGVGLTADDLRSAQEMARAGQEPWASYFAAMADTAFASTTYRASNSKSAAEPDVPLDPTFVQVGMRNRETNDSFGALTQALMWTVTGDEVYRRNAIQALRTWANMDPTKYAYFPDAHIHTGHPLYQFLMAAEIIRATDPVDDDTPGEYGGYDVAWSDEDDADLLANFADPVVETFLFSNERWMNQHNFGLFGRIATAIYADDADAYATGVEWFTVNSGDTAYDNGALAPLLPRIDADDPRNPYGTDFVQMREMGRDQAHGECNIDNFTGLARMLEVQGTKVDPDAGTVSESADAVSAYDFLDRRLLDGANVFYGFMMGAPTPWIDETGQGVTIAQAYRGRLFNPVNELYYEYALERGVDVAAEAPHLAELADRMTGPYYWYGTGVANFWSPGDKNPEYWVAFPESLAGTEPAPLPETPELSFADASLALDAGTGLVTEDGETFARASLTEDGTTSVVGRMMYGANARIGLRFRSDGPAGLEVLYKEEATGLNPDEAPTRTLAALELPDTGGEWRYVTYPAGGQNVNFYRLTGAEGTTVDLDSVTLSAATDLTAPVFESTQDAYFLTARDEAAIDLSASDTEGTVAYTADGLPRGADFDTATGVLTWEPAKRETRTYEVQVVADDGESVAARTVELVVSPNRKQTVENAVKHGTDRRTEYTTATHEPFETARDAAKDAARHGTQAEFDAAMDALLDAISALVPLNPLLADGTFDYTGAAAPTGVNAAAVAALADGDNTTHAGDLRSGSFTLDFGTQYRISAESFAFQARSLFPNRSQGTNVYGSNDGVTWDLLTEHPTTETSRTESIPVVAEHAGEAYRYLKVQLDEPGIPTDPAYPGIWSIGEFRIDGERSEVPGTITTATIASPDALAGRVTAGDAVDVAFTSPAAITGVTASIVGQPLTVASEDGLNWTATGVLGDLDGGGPLDLAIDHTTADGDTAATVHGSTDGTVLYGSDERNLVDLSAAEVVTAAGEPDTAKAPHSAAMLDGNAATFSDVPVVDGRSTLIWDFGEGASLTLDRADFLARQDNNGMIRMADLVLEGSNDLESWTRLTDPAVKTLSWQGLDAEGTEGHRYLRVSNGALIDIAELRVFGSLGLDLDAIVARAEAVDLDAHSRASAILFTRELDAVKAAAEAEGADGTALARRLLDAWGLLEAPATAQAAAVDAAWVAASSGSWDGTKDAAANGWALFDGDTATYTDTTAASGWVRVLPGGDAAFTVEAVRFHPRSTHVSRAVGVQFQGSNDGGATWTTFATATSASAGWNTIDLAGAVEYGALRVNAPSGNTNLAEVEFLVKTADRTGLELLLGEAADLAEADWTPASWTALTAARDAAAAVGTDAAQGEVDAAADALAAALNALEQA</sequence>
<feature type="chain" id="PRO_5047540674" evidence="1">
    <location>
        <begin position="21"/>
        <end position="1410"/>
    </location>
</feature>
<dbReference type="Pfam" id="PF05345">
    <property type="entry name" value="He_PIG"/>
    <property type="match status" value="1"/>
</dbReference>
<keyword evidence="1" id="KW-0732">Signal</keyword>
<dbReference type="InterPro" id="IPR008979">
    <property type="entry name" value="Galactose-bd-like_sf"/>
</dbReference>
<protein>
    <submittedName>
        <fullName evidence="2">Ig domain-containing protein</fullName>
    </submittedName>
</protein>
<name>A0ABW2DEK7_9ACTN</name>
<dbReference type="Gene3D" id="1.20.1270.90">
    <property type="entry name" value="AF1782-like"/>
    <property type="match status" value="2"/>
</dbReference>
<reference evidence="3" key="1">
    <citation type="journal article" date="2019" name="Int. J. Syst. Evol. Microbiol.">
        <title>The Global Catalogue of Microorganisms (GCM) 10K type strain sequencing project: providing services to taxonomists for standard genome sequencing and annotation.</title>
        <authorList>
            <consortium name="The Broad Institute Genomics Platform"/>
            <consortium name="The Broad Institute Genome Sequencing Center for Infectious Disease"/>
            <person name="Wu L."/>
            <person name="Ma J."/>
        </authorList>
    </citation>
    <scope>NUCLEOTIDE SEQUENCE [LARGE SCALE GENOMIC DNA]</scope>
    <source>
        <strain evidence="3">KACC 12634</strain>
    </source>
</reference>
<dbReference type="InterPro" id="IPR015919">
    <property type="entry name" value="Cadherin-like_sf"/>
</dbReference>
<dbReference type="SUPFAM" id="SSF49313">
    <property type="entry name" value="Cadherin-like"/>
    <property type="match status" value="1"/>
</dbReference>
<evidence type="ECO:0000256" key="1">
    <source>
        <dbReference type="SAM" id="SignalP"/>
    </source>
</evidence>
<dbReference type="Proteomes" id="UP001596470">
    <property type="component" value="Unassembled WGS sequence"/>
</dbReference>
<organism evidence="2 3">
    <name type="scientific">Glycomyces mayteni</name>
    <dbReference type="NCBI Taxonomy" id="543887"/>
    <lineage>
        <taxon>Bacteria</taxon>
        <taxon>Bacillati</taxon>
        <taxon>Actinomycetota</taxon>
        <taxon>Actinomycetes</taxon>
        <taxon>Glycomycetales</taxon>
        <taxon>Glycomycetaceae</taxon>
        <taxon>Glycomyces</taxon>
    </lineage>
</organism>